<organism evidence="3 4">
    <name type="scientific">Cyclostephanos tholiformis</name>
    <dbReference type="NCBI Taxonomy" id="382380"/>
    <lineage>
        <taxon>Eukaryota</taxon>
        <taxon>Sar</taxon>
        <taxon>Stramenopiles</taxon>
        <taxon>Ochrophyta</taxon>
        <taxon>Bacillariophyta</taxon>
        <taxon>Coscinodiscophyceae</taxon>
        <taxon>Thalassiosirophycidae</taxon>
        <taxon>Stephanodiscales</taxon>
        <taxon>Stephanodiscaceae</taxon>
        <taxon>Cyclostephanos</taxon>
    </lineage>
</organism>
<keyword evidence="4" id="KW-1185">Reference proteome</keyword>
<dbReference type="AlphaFoldDB" id="A0ABD3RA31"/>
<keyword evidence="2" id="KW-1133">Transmembrane helix</keyword>
<gene>
    <name evidence="3" type="ORF">ACHAXA_000229</name>
</gene>
<evidence type="ECO:0000256" key="2">
    <source>
        <dbReference type="SAM" id="Phobius"/>
    </source>
</evidence>
<keyword evidence="2" id="KW-0472">Membrane</keyword>
<keyword evidence="2" id="KW-0812">Transmembrane</keyword>
<comment type="caution">
    <text evidence="3">The sequence shown here is derived from an EMBL/GenBank/DDBJ whole genome shotgun (WGS) entry which is preliminary data.</text>
</comment>
<evidence type="ECO:0000313" key="4">
    <source>
        <dbReference type="Proteomes" id="UP001530377"/>
    </source>
</evidence>
<feature type="region of interest" description="Disordered" evidence="1">
    <location>
        <begin position="73"/>
        <end position="96"/>
    </location>
</feature>
<evidence type="ECO:0000256" key="1">
    <source>
        <dbReference type="SAM" id="MobiDB-lite"/>
    </source>
</evidence>
<name>A0ABD3RA31_9STRA</name>
<protein>
    <submittedName>
        <fullName evidence="3">Uncharacterized protein</fullName>
    </submittedName>
</protein>
<dbReference type="EMBL" id="JALLPB020000370">
    <property type="protein sequence ID" value="KAL3809860.1"/>
    <property type="molecule type" value="Genomic_DNA"/>
</dbReference>
<evidence type="ECO:0000313" key="3">
    <source>
        <dbReference type="EMBL" id="KAL3809860.1"/>
    </source>
</evidence>
<dbReference type="Proteomes" id="UP001530377">
    <property type="component" value="Unassembled WGS sequence"/>
</dbReference>
<sequence>MGDGGGNRSMTTPPSSRRVTTSATAILSSSFVLIYALVLVTQFAMMGIVSDRANVSTGGHHATIPNAMSGWTKTRRGGGIGGSSRRTVGGARSSSTTTTTTIELAAMASSIAGRWNLTTHNAVALLLRQFDRVDDYSYRTDFVHFHHLYKSGGTSISNLMDKAFGGLIDGGILPGSYESGNFDHDEALADIERRMSTGTSREDLPYVASYAHTGLRPVYGPRGTRTGTFLLKQLPHRRLRVITMLRDIVDFRASNHAMIMCGLNYEVTRWNNEREASGLSRVCTPRDGLNISLMVDRKIGDLMERCRAEKEMLAGGVTPKKKLYPQQRRQCAGEEAGTDTLAHCRSADHLLASPQYDKHYRSMFHALMGRFHRGQKFTNVTAYKGMGYGFDRAEDSPGYSVEKVEEYTLEDLGGLDTTISGAGDGVGPPEPDFVWFGITERMKESTVLFYYQFRLKPLPRTPIHRVQECRPNSWWTDENREVVKAREPADYAVWRAANAIMDVRIEKMKMEIRSLLRAGETRESLYYVDWDQLEEMGVKL</sequence>
<reference evidence="3 4" key="1">
    <citation type="submission" date="2024-10" db="EMBL/GenBank/DDBJ databases">
        <title>Updated reference genomes for cyclostephanoid diatoms.</title>
        <authorList>
            <person name="Roberts W.R."/>
            <person name="Alverson A.J."/>
        </authorList>
    </citation>
    <scope>NUCLEOTIDE SEQUENCE [LARGE SCALE GENOMIC DNA]</scope>
    <source>
        <strain evidence="3 4">AJA228-03</strain>
    </source>
</reference>
<proteinExistence type="predicted"/>
<feature type="compositionally biased region" description="Low complexity" evidence="1">
    <location>
        <begin position="83"/>
        <end position="96"/>
    </location>
</feature>
<accession>A0ABD3RA31</accession>
<feature type="transmembrane region" description="Helical" evidence="2">
    <location>
        <begin position="21"/>
        <end position="45"/>
    </location>
</feature>